<dbReference type="CDD" id="cd00432">
    <property type="entry name" value="Ribosomal_L18_L5e"/>
    <property type="match status" value="1"/>
</dbReference>
<gene>
    <name evidence="7" type="primary">rpl18</name>
</gene>
<dbReference type="NCBIfam" id="TIGR00060">
    <property type="entry name" value="L18_bact"/>
    <property type="match status" value="1"/>
</dbReference>
<dbReference type="PANTHER" id="PTHR12899:SF3">
    <property type="entry name" value="LARGE RIBOSOMAL SUBUNIT PROTEIN UL18M"/>
    <property type="match status" value="1"/>
</dbReference>
<proteinExistence type="inferred from homology"/>
<sequence>MRKKMTKIKKKLYLQQKKRSLKKIIGTPERPRLAIYRSHKHIYAQVIDDKTQRTLAFSSTLDAEVKQKTNRLATQEASFFVGESIAKKATSKNIQTIVFDRGNKPYHGRIAKLAEGARQEGLIF</sequence>
<dbReference type="InterPro" id="IPR005484">
    <property type="entry name" value="Ribosomal_uL18_bac/plant/anim"/>
</dbReference>
<dbReference type="GO" id="GO:0005737">
    <property type="term" value="C:cytoplasm"/>
    <property type="evidence" value="ECO:0007669"/>
    <property type="project" value="UniProtKB-ARBA"/>
</dbReference>
<dbReference type="InterPro" id="IPR057268">
    <property type="entry name" value="Ribosomal_L18"/>
</dbReference>
<keyword evidence="5" id="KW-0687">Ribonucleoprotein</keyword>
<keyword evidence="7" id="KW-0934">Plastid</keyword>
<dbReference type="HAMAP" id="MF_01337_B">
    <property type="entry name" value="Ribosomal_uL18_B"/>
    <property type="match status" value="1"/>
</dbReference>
<comment type="similarity">
    <text evidence="1">Belongs to the universal ribosomal protein uL18 family.</text>
</comment>
<dbReference type="PANTHER" id="PTHR12899">
    <property type="entry name" value="39S RIBOSOMAL PROTEIN L18, MITOCHONDRIAL"/>
    <property type="match status" value="1"/>
</dbReference>
<keyword evidence="3" id="KW-0694">RNA-binding</keyword>
<evidence type="ECO:0000256" key="2">
    <source>
        <dbReference type="ARBA" id="ARBA00022730"/>
    </source>
</evidence>
<dbReference type="FunFam" id="3.30.420.100:FF:000001">
    <property type="entry name" value="50S ribosomal protein L18"/>
    <property type="match status" value="1"/>
</dbReference>
<evidence type="ECO:0000256" key="3">
    <source>
        <dbReference type="ARBA" id="ARBA00022884"/>
    </source>
</evidence>
<dbReference type="GO" id="GO:0005840">
    <property type="term" value="C:ribosome"/>
    <property type="evidence" value="ECO:0007669"/>
    <property type="project" value="UniProtKB-KW"/>
</dbReference>
<name>A0A0D3MKY9_9STRA</name>
<geneLocation type="plastid" evidence="7"/>
<dbReference type="GO" id="GO:0008097">
    <property type="term" value="F:5S rRNA binding"/>
    <property type="evidence" value="ECO:0007669"/>
    <property type="project" value="TreeGrafter"/>
</dbReference>
<dbReference type="Pfam" id="PF00861">
    <property type="entry name" value="Ribosomal_L18p"/>
    <property type="match status" value="1"/>
</dbReference>
<reference evidence="7" key="1">
    <citation type="journal article" date="2015" name="Sci. Rep.">
        <title>Updating algal evolutionary relationships through plastid genome sequencing: did alveolate plastids emerge through endosymbiosis of an ochrophyte?</title>
        <authorList>
            <person name="Sevcikova T."/>
            <person name="Horak A."/>
            <person name="Klimes V."/>
            <person name="Zbrankova V."/>
            <person name="Demir-Hilton E."/>
            <person name="Sudek S."/>
            <person name="Jenkins J."/>
            <person name="Schmutz J."/>
            <person name="Pribyl P."/>
            <person name="Fousek J."/>
            <person name="Vlcek C."/>
            <person name="Lang B.F."/>
            <person name="Obornik M."/>
            <person name="Worden A.Z."/>
            <person name="Elias M."/>
        </authorList>
    </citation>
    <scope>NUCLEOTIDE SEQUENCE</scope>
</reference>
<dbReference type="SUPFAM" id="SSF53137">
    <property type="entry name" value="Translational machinery components"/>
    <property type="match status" value="1"/>
</dbReference>
<protein>
    <recommendedName>
        <fullName evidence="6">Large ribosomal subunit protein uL18c</fullName>
    </recommendedName>
</protein>
<keyword evidence="2" id="KW-0699">rRNA-binding</keyword>
<accession>A0A0D3MKY9</accession>
<dbReference type="InterPro" id="IPR004389">
    <property type="entry name" value="Ribosomal_uL18_bac-type"/>
</dbReference>
<dbReference type="Gene3D" id="3.30.420.100">
    <property type="match status" value="1"/>
</dbReference>
<evidence type="ECO:0000313" key="7">
    <source>
        <dbReference type="EMBL" id="AIM52713.1"/>
    </source>
</evidence>
<evidence type="ECO:0000256" key="6">
    <source>
        <dbReference type="ARBA" id="ARBA00035303"/>
    </source>
</evidence>
<evidence type="ECO:0000256" key="5">
    <source>
        <dbReference type="ARBA" id="ARBA00023274"/>
    </source>
</evidence>
<keyword evidence="4 7" id="KW-0689">Ribosomal protein</keyword>
<dbReference type="AlphaFoldDB" id="A0A0D3MKY9"/>
<evidence type="ECO:0000256" key="1">
    <source>
        <dbReference type="ARBA" id="ARBA00007116"/>
    </source>
</evidence>
<dbReference type="EMBL" id="KJ877675">
    <property type="protein sequence ID" value="AIM52713.1"/>
    <property type="molecule type" value="Genomic_DNA"/>
</dbReference>
<evidence type="ECO:0000256" key="4">
    <source>
        <dbReference type="ARBA" id="ARBA00022980"/>
    </source>
</evidence>
<dbReference type="GO" id="GO:0003735">
    <property type="term" value="F:structural constituent of ribosome"/>
    <property type="evidence" value="ECO:0007669"/>
    <property type="project" value="InterPro"/>
</dbReference>
<dbReference type="GO" id="GO:0006412">
    <property type="term" value="P:translation"/>
    <property type="evidence" value="ECO:0007669"/>
    <property type="project" value="InterPro"/>
</dbReference>
<organism evidence="7">
    <name type="scientific">Ochromonas sp. CCMP1393</name>
    <dbReference type="NCBI Taxonomy" id="420556"/>
    <lineage>
        <taxon>Eukaryota</taxon>
        <taxon>Sar</taxon>
        <taxon>Stramenopiles</taxon>
        <taxon>Ochrophyta</taxon>
        <taxon>Chrysophyceae</taxon>
        <taxon>Chromulinales</taxon>
        <taxon>Chromulinaceae</taxon>
        <taxon>Ochromonas</taxon>
    </lineage>
</organism>
<dbReference type="GO" id="GO:1990904">
    <property type="term" value="C:ribonucleoprotein complex"/>
    <property type="evidence" value="ECO:0007669"/>
    <property type="project" value="UniProtKB-KW"/>
</dbReference>